<keyword evidence="2" id="KW-0378">Hydrolase</keyword>
<feature type="domain" description="HIRAN" evidence="3">
    <location>
        <begin position="112"/>
        <end position="212"/>
    </location>
</feature>
<evidence type="ECO:0000259" key="3">
    <source>
        <dbReference type="SMART" id="SM00910"/>
    </source>
</evidence>
<reference evidence="4" key="2">
    <citation type="journal article" date="2023" name="Biology">
        <title>Prokaryotic Life Associated with Coal-Fire Gas Vents Revealed by Metagenomics.</title>
        <authorList>
            <person name="Kadnikov V.V."/>
            <person name="Mardanov A.V."/>
            <person name="Beletsky A.V."/>
            <person name="Karnachuk O.V."/>
            <person name="Ravin N.V."/>
        </authorList>
    </citation>
    <scope>NUCLEOTIDE SEQUENCE</scope>
    <source>
        <strain evidence="4">Bu02</strain>
    </source>
</reference>
<dbReference type="InterPro" id="IPR014905">
    <property type="entry name" value="HIRAN"/>
</dbReference>
<evidence type="ECO:0000256" key="1">
    <source>
        <dbReference type="ARBA" id="ARBA00022723"/>
    </source>
</evidence>
<accession>A0AAT9LBP4</accession>
<reference evidence="4" key="1">
    <citation type="submission" date="2020-10" db="EMBL/GenBank/DDBJ databases">
        <authorList>
            <person name="Kadnikov V."/>
            <person name="Beletsky A.V."/>
            <person name="Mardanov A.V."/>
            <person name="Karnachuk O.V."/>
            <person name="Ravin N.V."/>
        </authorList>
    </citation>
    <scope>NUCLEOTIDE SEQUENCE</scope>
    <source>
        <strain evidence="4">Bu02</strain>
    </source>
</reference>
<gene>
    <name evidence="4" type="ORF">IMF26_11125</name>
</gene>
<protein>
    <submittedName>
        <fullName evidence="4">HIRAN domain-containing protein</fullName>
    </submittedName>
</protein>
<dbReference type="Pfam" id="PF08797">
    <property type="entry name" value="HIRAN"/>
    <property type="match status" value="1"/>
</dbReference>
<dbReference type="GO" id="GO:0008270">
    <property type="term" value="F:zinc ion binding"/>
    <property type="evidence" value="ECO:0007669"/>
    <property type="project" value="InterPro"/>
</dbReference>
<proteinExistence type="predicted"/>
<dbReference type="AlphaFoldDB" id="A0AAT9LBP4"/>
<sequence length="235" mass="25974">MEDLLKELIANGYLETFDGDELQLPLLLRAILLIRKGALAAGAKLLGSLHTWGKSEIDLLRSTVEPARLLNVVAEDYHGSFGNSMSQGAAGIVCGAILGDLVCCVQRFYDESAEFITRVVGLRYEERLDRVEGLLPGEPVNLLWEPQNPHDPKAIKVLDRNGKDLGYLRRNIAHSLVSRIKRGAALSGRVMVVLGPEFDVNDRLNIEVKVWENSHGFGSCVYDLATRTLSHFVLP</sequence>
<dbReference type="GO" id="GO:0016818">
    <property type="term" value="F:hydrolase activity, acting on acid anhydrides, in phosphorus-containing anhydrides"/>
    <property type="evidence" value="ECO:0007669"/>
    <property type="project" value="InterPro"/>
</dbReference>
<organism evidence="4">
    <name type="scientific">Candidatus Fermentithermobacillus carboniphilus</name>
    <dbReference type="NCBI Taxonomy" id="3085328"/>
    <lineage>
        <taxon>Bacteria</taxon>
        <taxon>Bacillati</taxon>
        <taxon>Bacillota</taxon>
        <taxon>Candidatus Fermentithermobacillia</taxon>
        <taxon>Candidatus Fermentithermobacillales</taxon>
        <taxon>Candidatus Fermentithermobacillaceae</taxon>
        <taxon>Candidatus Fermentithermobacillus</taxon>
    </lineage>
</organism>
<evidence type="ECO:0000313" key="4">
    <source>
        <dbReference type="EMBL" id="QUL98531.1"/>
    </source>
</evidence>
<dbReference type="EMBL" id="CP062796">
    <property type="protein sequence ID" value="QUL98531.1"/>
    <property type="molecule type" value="Genomic_DNA"/>
</dbReference>
<keyword evidence="1" id="KW-0479">Metal-binding</keyword>
<name>A0AAT9LBP4_9FIRM</name>
<evidence type="ECO:0000256" key="2">
    <source>
        <dbReference type="ARBA" id="ARBA00022801"/>
    </source>
</evidence>
<dbReference type="KEGG" id="fcz:IMF26_11125"/>
<dbReference type="Gene3D" id="3.30.70.2330">
    <property type="match status" value="1"/>
</dbReference>
<dbReference type="GO" id="GO:0003676">
    <property type="term" value="F:nucleic acid binding"/>
    <property type="evidence" value="ECO:0007669"/>
    <property type="project" value="InterPro"/>
</dbReference>
<dbReference type="SMART" id="SM00910">
    <property type="entry name" value="HIRAN"/>
    <property type="match status" value="1"/>
</dbReference>